<gene>
    <name evidence="1" type="ORF">BDN72DRAFT_795202</name>
</gene>
<sequence>MPPLPAPPPINPGSGVAPVPPPPSEPIPTFDLRVQDLSHPGVAKFNWAVPKLNDAMKGAVQASFRWLYAPETIPADVQTILLVLRSMDGVAYTTGHRHFKEIHFSLDYIAKCSEDRDLAAKEIQGVLVHEVVHCYQYNAHGQCPGGLIEGIADFVRLQAGYEAPHWKQKGGEKWDAGYSTTAYFLKWIETRYGTGTVIELNEAMKDRDYHRRIFKKLTGRPVRKLWKIYRRSLGENPDLPVPVPAPGPGPGDEEKLVDLGGGDEMQERLIVAKDL</sequence>
<name>A0ACD3AYM1_9AGAR</name>
<proteinExistence type="predicted"/>
<evidence type="ECO:0000313" key="2">
    <source>
        <dbReference type="Proteomes" id="UP000308600"/>
    </source>
</evidence>
<protein>
    <submittedName>
        <fullName evidence="1">BSP-domain-containing protein</fullName>
    </submittedName>
</protein>
<evidence type="ECO:0000313" key="1">
    <source>
        <dbReference type="EMBL" id="TFK70424.1"/>
    </source>
</evidence>
<dbReference type="Proteomes" id="UP000308600">
    <property type="component" value="Unassembled WGS sequence"/>
</dbReference>
<accession>A0ACD3AYM1</accession>
<keyword evidence="2" id="KW-1185">Reference proteome</keyword>
<organism evidence="1 2">
    <name type="scientific">Pluteus cervinus</name>
    <dbReference type="NCBI Taxonomy" id="181527"/>
    <lineage>
        <taxon>Eukaryota</taxon>
        <taxon>Fungi</taxon>
        <taxon>Dikarya</taxon>
        <taxon>Basidiomycota</taxon>
        <taxon>Agaricomycotina</taxon>
        <taxon>Agaricomycetes</taxon>
        <taxon>Agaricomycetidae</taxon>
        <taxon>Agaricales</taxon>
        <taxon>Pluteineae</taxon>
        <taxon>Pluteaceae</taxon>
        <taxon>Pluteus</taxon>
    </lineage>
</organism>
<reference evidence="1 2" key="1">
    <citation type="journal article" date="2019" name="Nat. Ecol. Evol.">
        <title>Megaphylogeny resolves global patterns of mushroom evolution.</title>
        <authorList>
            <person name="Varga T."/>
            <person name="Krizsan K."/>
            <person name="Foldi C."/>
            <person name="Dima B."/>
            <person name="Sanchez-Garcia M."/>
            <person name="Sanchez-Ramirez S."/>
            <person name="Szollosi G.J."/>
            <person name="Szarkandi J.G."/>
            <person name="Papp V."/>
            <person name="Albert L."/>
            <person name="Andreopoulos W."/>
            <person name="Angelini C."/>
            <person name="Antonin V."/>
            <person name="Barry K.W."/>
            <person name="Bougher N.L."/>
            <person name="Buchanan P."/>
            <person name="Buyck B."/>
            <person name="Bense V."/>
            <person name="Catcheside P."/>
            <person name="Chovatia M."/>
            <person name="Cooper J."/>
            <person name="Damon W."/>
            <person name="Desjardin D."/>
            <person name="Finy P."/>
            <person name="Geml J."/>
            <person name="Haridas S."/>
            <person name="Hughes K."/>
            <person name="Justo A."/>
            <person name="Karasinski D."/>
            <person name="Kautmanova I."/>
            <person name="Kiss B."/>
            <person name="Kocsube S."/>
            <person name="Kotiranta H."/>
            <person name="LaButti K.M."/>
            <person name="Lechner B.E."/>
            <person name="Liimatainen K."/>
            <person name="Lipzen A."/>
            <person name="Lukacs Z."/>
            <person name="Mihaltcheva S."/>
            <person name="Morgado L.N."/>
            <person name="Niskanen T."/>
            <person name="Noordeloos M.E."/>
            <person name="Ohm R.A."/>
            <person name="Ortiz-Santana B."/>
            <person name="Ovrebo C."/>
            <person name="Racz N."/>
            <person name="Riley R."/>
            <person name="Savchenko A."/>
            <person name="Shiryaev A."/>
            <person name="Soop K."/>
            <person name="Spirin V."/>
            <person name="Szebenyi C."/>
            <person name="Tomsovsky M."/>
            <person name="Tulloss R.E."/>
            <person name="Uehling J."/>
            <person name="Grigoriev I.V."/>
            <person name="Vagvolgyi C."/>
            <person name="Papp T."/>
            <person name="Martin F.M."/>
            <person name="Miettinen O."/>
            <person name="Hibbett D.S."/>
            <person name="Nagy L.G."/>
        </authorList>
    </citation>
    <scope>NUCLEOTIDE SEQUENCE [LARGE SCALE GENOMIC DNA]</scope>
    <source>
        <strain evidence="1 2">NL-1719</strain>
    </source>
</reference>
<dbReference type="EMBL" id="ML208313">
    <property type="protein sequence ID" value="TFK70424.1"/>
    <property type="molecule type" value="Genomic_DNA"/>
</dbReference>